<comment type="caution">
    <text evidence="2">The sequence shown here is derived from an EMBL/GenBank/DDBJ whole genome shotgun (WGS) entry which is preliminary data.</text>
</comment>
<dbReference type="Proteomes" id="UP001054889">
    <property type="component" value="Unassembled WGS sequence"/>
</dbReference>
<evidence type="ECO:0000313" key="2">
    <source>
        <dbReference type="EMBL" id="GJM90799.1"/>
    </source>
</evidence>
<proteinExistence type="predicted"/>
<dbReference type="EMBL" id="BQKI01000003">
    <property type="protein sequence ID" value="GJM90799.1"/>
    <property type="molecule type" value="Genomic_DNA"/>
</dbReference>
<feature type="signal peptide" evidence="1">
    <location>
        <begin position="1"/>
        <end position="31"/>
    </location>
</feature>
<feature type="chain" id="PRO_5043977589" description="Bifunctional inhibitor/plant lipid transfer protein/seed storage helical domain-containing protein" evidence="1">
    <location>
        <begin position="32"/>
        <end position="155"/>
    </location>
</feature>
<accession>A0AAV5BYF9</accession>
<evidence type="ECO:0000313" key="3">
    <source>
        <dbReference type="Proteomes" id="UP001054889"/>
    </source>
</evidence>
<reference evidence="2" key="1">
    <citation type="journal article" date="2018" name="DNA Res.">
        <title>Multiple hybrid de novo genome assembly of finger millet, an orphan allotetraploid crop.</title>
        <authorList>
            <person name="Hatakeyama M."/>
            <person name="Aluri S."/>
            <person name="Balachadran M.T."/>
            <person name="Sivarajan S.R."/>
            <person name="Patrignani A."/>
            <person name="Gruter S."/>
            <person name="Poveda L."/>
            <person name="Shimizu-Inatsugi R."/>
            <person name="Baeten J."/>
            <person name="Francoijs K.J."/>
            <person name="Nataraja K.N."/>
            <person name="Reddy Y.A.N."/>
            <person name="Phadnis S."/>
            <person name="Ravikumar R.L."/>
            <person name="Schlapbach R."/>
            <person name="Sreeman S.M."/>
            <person name="Shimizu K.K."/>
        </authorList>
    </citation>
    <scope>NUCLEOTIDE SEQUENCE</scope>
</reference>
<protein>
    <recommendedName>
        <fullName evidence="4">Bifunctional inhibitor/plant lipid transfer protein/seed storage helical domain-containing protein</fullName>
    </recommendedName>
</protein>
<evidence type="ECO:0000256" key="1">
    <source>
        <dbReference type="SAM" id="SignalP"/>
    </source>
</evidence>
<gene>
    <name evidence="2" type="primary">ga07113</name>
    <name evidence="2" type="ORF">PR202_ga07113</name>
</gene>
<sequence length="155" mass="16565">MATAPLKRGGFVALGIALAILAHMAALPAEGFIGDIFDSIFGRRAPPVTIIQPAPVTLPPYIYPPAVLPPLLPTTEHLPPCDRSEKCANLFREGKSVIELVDTVVGSGGNPYAYFDCCKDLSTECLCEVKKKIIAKDGKLPDVACLKVKELDSCK</sequence>
<keyword evidence="3" id="KW-1185">Reference proteome</keyword>
<evidence type="ECO:0008006" key="4">
    <source>
        <dbReference type="Google" id="ProtNLM"/>
    </source>
</evidence>
<organism evidence="2 3">
    <name type="scientific">Eleusine coracana subsp. coracana</name>
    <dbReference type="NCBI Taxonomy" id="191504"/>
    <lineage>
        <taxon>Eukaryota</taxon>
        <taxon>Viridiplantae</taxon>
        <taxon>Streptophyta</taxon>
        <taxon>Embryophyta</taxon>
        <taxon>Tracheophyta</taxon>
        <taxon>Spermatophyta</taxon>
        <taxon>Magnoliopsida</taxon>
        <taxon>Liliopsida</taxon>
        <taxon>Poales</taxon>
        <taxon>Poaceae</taxon>
        <taxon>PACMAD clade</taxon>
        <taxon>Chloridoideae</taxon>
        <taxon>Cynodonteae</taxon>
        <taxon>Eleusininae</taxon>
        <taxon>Eleusine</taxon>
    </lineage>
</organism>
<dbReference type="AlphaFoldDB" id="A0AAV5BYF9"/>
<name>A0AAV5BYF9_ELECO</name>
<keyword evidence="1" id="KW-0732">Signal</keyword>
<reference evidence="2" key="2">
    <citation type="submission" date="2021-12" db="EMBL/GenBank/DDBJ databases">
        <title>Resequencing data analysis of finger millet.</title>
        <authorList>
            <person name="Hatakeyama M."/>
            <person name="Aluri S."/>
            <person name="Balachadran M.T."/>
            <person name="Sivarajan S.R."/>
            <person name="Poveda L."/>
            <person name="Shimizu-Inatsugi R."/>
            <person name="Schlapbach R."/>
            <person name="Sreeman S.M."/>
            <person name="Shimizu K.K."/>
        </authorList>
    </citation>
    <scope>NUCLEOTIDE SEQUENCE</scope>
</reference>